<evidence type="ECO:0000313" key="2">
    <source>
        <dbReference type="EMBL" id="GMH59056.1"/>
    </source>
</evidence>
<reference evidence="3" key="1">
    <citation type="journal article" date="2023" name="Commun. Biol.">
        <title>Genome analysis of Parmales, the sister group of diatoms, reveals the evolutionary specialization of diatoms from phago-mixotrophs to photoautotrophs.</title>
        <authorList>
            <person name="Ban H."/>
            <person name="Sato S."/>
            <person name="Yoshikawa S."/>
            <person name="Yamada K."/>
            <person name="Nakamura Y."/>
            <person name="Ichinomiya M."/>
            <person name="Sato N."/>
            <person name="Blanc-Mathieu R."/>
            <person name="Endo H."/>
            <person name="Kuwata A."/>
            <person name="Ogata H."/>
        </authorList>
    </citation>
    <scope>NUCLEOTIDE SEQUENCE [LARGE SCALE GENOMIC DNA]</scope>
</reference>
<gene>
    <name evidence="2" type="ORF">TL16_g02747</name>
</gene>
<name>A0A9W6ZVB3_9STRA</name>
<protein>
    <submittedName>
        <fullName evidence="2">Uncharacterized protein</fullName>
    </submittedName>
</protein>
<comment type="caution">
    <text evidence="2">The sequence shown here is derived from an EMBL/GenBank/DDBJ whole genome shotgun (WGS) entry which is preliminary data.</text>
</comment>
<proteinExistence type="predicted"/>
<accession>A0A9W6ZVB3</accession>
<feature type="chain" id="PRO_5040933911" evidence="1">
    <location>
        <begin position="20"/>
        <end position="98"/>
    </location>
</feature>
<feature type="signal peptide" evidence="1">
    <location>
        <begin position="1"/>
        <end position="19"/>
    </location>
</feature>
<organism evidence="2 3">
    <name type="scientific">Triparma laevis f. inornata</name>
    <dbReference type="NCBI Taxonomy" id="1714386"/>
    <lineage>
        <taxon>Eukaryota</taxon>
        <taxon>Sar</taxon>
        <taxon>Stramenopiles</taxon>
        <taxon>Ochrophyta</taxon>
        <taxon>Bolidophyceae</taxon>
        <taxon>Parmales</taxon>
        <taxon>Triparmaceae</taxon>
        <taxon>Triparma</taxon>
    </lineage>
</organism>
<evidence type="ECO:0000313" key="3">
    <source>
        <dbReference type="Proteomes" id="UP001162640"/>
    </source>
</evidence>
<dbReference type="Proteomes" id="UP001162640">
    <property type="component" value="Unassembled WGS sequence"/>
</dbReference>
<evidence type="ECO:0000256" key="1">
    <source>
        <dbReference type="SAM" id="SignalP"/>
    </source>
</evidence>
<sequence length="98" mass="11293">MNLLAGLIFFLTFILPSNRHEIIRTSRFQYLRQLYKTYSIYMFLFNLSQVPLSPVIDDLEELPGGYKLVDEILSDGPDTYQKKSSNVKQIVSLLSTGE</sequence>
<dbReference type="AlphaFoldDB" id="A0A9W6ZVB3"/>
<keyword evidence="1" id="KW-0732">Signal</keyword>
<dbReference type="EMBL" id="BLQM01000069">
    <property type="protein sequence ID" value="GMH59056.1"/>
    <property type="molecule type" value="Genomic_DNA"/>
</dbReference>